<evidence type="ECO:0000313" key="2">
    <source>
        <dbReference type="EMBL" id="KAF9467084.1"/>
    </source>
</evidence>
<feature type="transmembrane region" description="Helical" evidence="1">
    <location>
        <begin position="131"/>
        <end position="154"/>
    </location>
</feature>
<protein>
    <submittedName>
        <fullName evidence="2">Uncharacterized protein</fullName>
    </submittedName>
</protein>
<feature type="transmembrane region" description="Helical" evidence="1">
    <location>
        <begin position="52"/>
        <end position="73"/>
    </location>
</feature>
<feature type="transmembrane region" description="Helical" evidence="1">
    <location>
        <begin position="166"/>
        <end position="187"/>
    </location>
</feature>
<dbReference type="Proteomes" id="UP000807353">
    <property type="component" value="Unassembled WGS sequence"/>
</dbReference>
<sequence>MPTSTVSEINQAYFNACNFEQLMRGIHFAVLCTAISNIYTGPRYKSSSKHAITALILTLFAMSTMHSANYWAYVHRAFITHGQSSQSTAQALNEYTDWYLAIASVSDANAILADCIIIWRCWVVWGFSWKSIVVPGICTLLTTTFSIIAIYSNFVSTSFGVLGVDYATALYSTSLVTTAFCTSAIIYRIIKIGTGSRRRFAVIRSYRGVIEILVESSALYCIATLFALIAYIHSGPASEFASAFWTSITGIAPTLIVSRVASGEARRDDAWSDLGRSWEPSLSSVDEPFSVEISSEKMNTLPR</sequence>
<proteinExistence type="predicted"/>
<feature type="transmembrane region" description="Helical" evidence="1">
    <location>
        <begin position="240"/>
        <end position="257"/>
    </location>
</feature>
<dbReference type="OrthoDB" id="2873242at2759"/>
<name>A0A9P5YEB6_9AGAR</name>
<keyword evidence="1" id="KW-0812">Transmembrane</keyword>
<reference evidence="2" key="1">
    <citation type="submission" date="2020-11" db="EMBL/GenBank/DDBJ databases">
        <authorList>
            <consortium name="DOE Joint Genome Institute"/>
            <person name="Ahrendt S."/>
            <person name="Riley R."/>
            <person name="Andreopoulos W."/>
            <person name="Labutti K."/>
            <person name="Pangilinan J."/>
            <person name="Ruiz-Duenas F.J."/>
            <person name="Barrasa J.M."/>
            <person name="Sanchez-Garcia M."/>
            <person name="Camarero S."/>
            <person name="Miyauchi S."/>
            <person name="Serrano A."/>
            <person name="Linde D."/>
            <person name="Babiker R."/>
            <person name="Drula E."/>
            <person name="Ayuso-Fernandez I."/>
            <person name="Pacheco R."/>
            <person name="Padilla G."/>
            <person name="Ferreira P."/>
            <person name="Barriuso J."/>
            <person name="Kellner H."/>
            <person name="Castanera R."/>
            <person name="Alfaro M."/>
            <person name="Ramirez L."/>
            <person name="Pisabarro A.G."/>
            <person name="Kuo A."/>
            <person name="Tritt A."/>
            <person name="Lipzen A."/>
            <person name="He G."/>
            <person name="Yan M."/>
            <person name="Ng V."/>
            <person name="Cullen D."/>
            <person name="Martin F."/>
            <person name="Rosso M.-N."/>
            <person name="Henrissat B."/>
            <person name="Hibbett D."/>
            <person name="Martinez A.T."/>
            <person name="Grigoriev I.V."/>
        </authorList>
    </citation>
    <scope>NUCLEOTIDE SEQUENCE</scope>
    <source>
        <strain evidence="2">CBS 247.69</strain>
    </source>
</reference>
<comment type="caution">
    <text evidence="2">The sequence shown here is derived from an EMBL/GenBank/DDBJ whole genome shotgun (WGS) entry which is preliminary data.</text>
</comment>
<evidence type="ECO:0000256" key="1">
    <source>
        <dbReference type="SAM" id="Phobius"/>
    </source>
</evidence>
<keyword evidence="1" id="KW-0472">Membrane</keyword>
<accession>A0A9P5YEB6</accession>
<gene>
    <name evidence="2" type="ORF">BDZ94DRAFT_1305581</name>
</gene>
<evidence type="ECO:0000313" key="3">
    <source>
        <dbReference type="Proteomes" id="UP000807353"/>
    </source>
</evidence>
<keyword evidence="1" id="KW-1133">Transmembrane helix</keyword>
<dbReference type="EMBL" id="MU150238">
    <property type="protein sequence ID" value="KAF9467084.1"/>
    <property type="molecule type" value="Genomic_DNA"/>
</dbReference>
<organism evidence="2 3">
    <name type="scientific">Collybia nuda</name>
    <dbReference type="NCBI Taxonomy" id="64659"/>
    <lineage>
        <taxon>Eukaryota</taxon>
        <taxon>Fungi</taxon>
        <taxon>Dikarya</taxon>
        <taxon>Basidiomycota</taxon>
        <taxon>Agaricomycotina</taxon>
        <taxon>Agaricomycetes</taxon>
        <taxon>Agaricomycetidae</taxon>
        <taxon>Agaricales</taxon>
        <taxon>Tricholomatineae</taxon>
        <taxon>Clitocybaceae</taxon>
        <taxon>Collybia</taxon>
    </lineage>
</organism>
<dbReference type="AlphaFoldDB" id="A0A9P5YEB6"/>
<keyword evidence="3" id="KW-1185">Reference proteome</keyword>
<feature type="transmembrane region" description="Helical" evidence="1">
    <location>
        <begin position="208"/>
        <end position="234"/>
    </location>
</feature>